<name>A0A5J5ILX8_9BACT</name>
<dbReference type="GO" id="GO:0004222">
    <property type="term" value="F:metalloendopeptidase activity"/>
    <property type="evidence" value="ECO:0007669"/>
    <property type="project" value="InterPro"/>
</dbReference>
<comment type="function">
    <text evidence="7">Single strand-specific metallo-endoribonuclease involved in late-stage 70S ribosome quality control and in maturation of the 3' terminus of the 16S rRNA.</text>
</comment>
<dbReference type="EMBL" id="VYQF01000001">
    <property type="protein sequence ID" value="KAA9041979.1"/>
    <property type="molecule type" value="Genomic_DNA"/>
</dbReference>
<evidence type="ECO:0000256" key="2">
    <source>
        <dbReference type="ARBA" id="ARBA00022722"/>
    </source>
</evidence>
<dbReference type="NCBIfam" id="TIGR00043">
    <property type="entry name" value="rRNA maturation RNase YbeY"/>
    <property type="match status" value="1"/>
</dbReference>
<reference evidence="8 9" key="1">
    <citation type="submission" date="2019-09" db="EMBL/GenBank/DDBJ databases">
        <title>Draft genome sequence of Ginsengibacter sp. BR5-29.</title>
        <authorList>
            <person name="Im W.-T."/>
        </authorList>
    </citation>
    <scope>NUCLEOTIDE SEQUENCE [LARGE SCALE GENOMIC DNA]</scope>
    <source>
        <strain evidence="8 9">BR5-29</strain>
    </source>
</reference>
<keyword evidence="9" id="KW-1185">Reference proteome</keyword>
<keyword evidence="6 7" id="KW-0862">Zinc</keyword>
<keyword evidence="7" id="KW-0963">Cytoplasm</keyword>
<evidence type="ECO:0000256" key="3">
    <source>
        <dbReference type="ARBA" id="ARBA00022723"/>
    </source>
</evidence>
<dbReference type="GO" id="GO:0008270">
    <property type="term" value="F:zinc ion binding"/>
    <property type="evidence" value="ECO:0007669"/>
    <property type="project" value="UniProtKB-UniRule"/>
</dbReference>
<comment type="similarity">
    <text evidence="1 7">Belongs to the endoribonuclease YbeY family.</text>
</comment>
<feature type="binding site" evidence="7">
    <location>
        <position position="109"/>
    </location>
    <ligand>
        <name>Zn(2+)</name>
        <dbReference type="ChEBI" id="CHEBI:29105"/>
        <note>catalytic</note>
    </ligand>
</feature>
<keyword evidence="7" id="KW-0690">Ribosome biogenesis</keyword>
<feature type="binding site" evidence="7">
    <location>
        <position position="113"/>
    </location>
    <ligand>
        <name>Zn(2+)</name>
        <dbReference type="ChEBI" id="CHEBI:29105"/>
        <note>catalytic</note>
    </ligand>
</feature>
<keyword evidence="4 7" id="KW-0255">Endonuclease</keyword>
<evidence type="ECO:0000256" key="6">
    <source>
        <dbReference type="ARBA" id="ARBA00022833"/>
    </source>
</evidence>
<dbReference type="InterPro" id="IPR023091">
    <property type="entry name" value="MetalPrtase_cat_dom_sf_prd"/>
</dbReference>
<evidence type="ECO:0000256" key="5">
    <source>
        <dbReference type="ARBA" id="ARBA00022801"/>
    </source>
</evidence>
<gene>
    <name evidence="7 8" type="primary">ybeY</name>
    <name evidence="8" type="ORF">FW778_08170</name>
</gene>
<dbReference type="GO" id="GO:0005737">
    <property type="term" value="C:cytoplasm"/>
    <property type="evidence" value="ECO:0007669"/>
    <property type="project" value="UniProtKB-SubCell"/>
</dbReference>
<protein>
    <recommendedName>
        <fullName evidence="7">Endoribonuclease YbeY</fullName>
        <ecNumber evidence="7">3.1.-.-</ecNumber>
    </recommendedName>
</protein>
<dbReference type="GO" id="GO:0004521">
    <property type="term" value="F:RNA endonuclease activity"/>
    <property type="evidence" value="ECO:0007669"/>
    <property type="project" value="UniProtKB-UniRule"/>
</dbReference>
<dbReference type="RefSeq" id="WP_150414108.1">
    <property type="nucleotide sequence ID" value="NZ_VYQF01000001.1"/>
</dbReference>
<comment type="caution">
    <text evidence="8">The sequence shown here is derived from an EMBL/GenBank/DDBJ whole genome shotgun (WGS) entry which is preliminary data.</text>
</comment>
<evidence type="ECO:0000256" key="7">
    <source>
        <dbReference type="HAMAP-Rule" id="MF_00009"/>
    </source>
</evidence>
<keyword evidence="5 7" id="KW-0378">Hydrolase</keyword>
<proteinExistence type="inferred from homology"/>
<sequence>MKTIKFYNQGGSPEIKNKQKLKGFLRSIFADEKVDFERLSYIFCKDEFLLELNRKYLNHDTYTDIITFTLSDKSAPLTAEIYISIERVLENSKSLKIDFQEELYRVMIHGIIHLCGFSDHSSKEKEIMREKENFYLSQYRFT</sequence>
<comment type="cofactor">
    <cofactor evidence="7">
        <name>Zn(2+)</name>
        <dbReference type="ChEBI" id="CHEBI:29105"/>
    </cofactor>
    <text evidence="7">Binds 1 zinc ion.</text>
</comment>
<feature type="binding site" evidence="7">
    <location>
        <position position="119"/>
    </location>
    <ligand>
        <name>Zn(2+)</name>
        <dbReference type="ChEBI" id="CHEBI:29105"/>
        <note>catalytic</note>
    </ligand>
</feature>
<dbReference type="PANTHER" id="PTHR46986">
    <property type="entry name" value="ENDORIBONUCLEASE YBEY, CHLOROPLASTIC"/>
    <property type="match status" value="1"/>
</dbReference>
<dbReference type="SUPFAM" id="SSF55486">
    <property type="entry name" value="Metalloproteases ('zincins'), catalytic domain"/>
    <property type="match status" value="1"/>
</dbReference>
<dbReference type="EC" id="3.1.-.-" evidence="7"/>
<keyword evidence="7" id="KW-0698">rRNA processing</keyword>
<dbReference type="Pfam" id="PF02130">
    <property type="entry name" value="YbeY"/>
    <property type="match status" value="1"/>
</dbReference>
<organism evidence="8 9">
    <name type="scientific">Ginsengibacter hankyongi</name>
    <dbReference type="NCBI Taxonomy" id="2607284"/>
    <lineage>
        <taxon>Bacteria</taxon>
        <taxon>Pseudomonadati</taxon>
        <taxon>Bacteroidota</taxon>
        <taxon>Chitinophagia</taxon>
        <taxon>Chitinophagales</taxon>
        <taxon>Chitinophagaceae</taxon>
        <taxon>Ginsengibacter</taxon>
    </lineage>
</organism>
<dbReference type="GO" id="GO:0006364">
    <property type="term" value="P:rRNA processing"/>
    <property type="evidence" value="ECO:0007669"/>
    <property type="project" value="UniProtKB-UniRule"/>
</dbReference>
<accession>A0A5J5ILX8</accession>
<keyword evidence="3 7" id="KW-0479">Metal-binding</keyword>
<comment type="subcellular location">
    <subcellularLocation>
        <location evidence="7">Cytoplasm</location>
    </subcellularLocation>
</comment>
<evidence type="ECO:0000256" key="1">
    <source>
        <dbReference type="ARBA" id="ARBA00010875"/>
    </source>
</evidence>
<dbReference type="Gene3D" id="3.40.390.30">
    <property type="entry name" value="Metalloproteases ('zincins'), catalytic domain"/>
    <property type="match status" value="1"/>
</dbReference>
<evidence type="ECO:0000313" key="8">
    <source>
        <dbReference type="EMBL" id="KAA9041979.1"/>
    </source>
</evidence>
<evidence type="ECO:0000313" key="9">
    <source>
        <dbReference type="Proteomes" id="UP000326903"/>
    </source>
</evidence>
<dbReference type="InterPro" id="IPR002036">
    <property type="entry name" value="YbeY"/>
</dbReference>
<evidence type="ECO:0000256" key="4">
    <source>
        <dbReference type="ARBA" id="ARBA00022759"/>
    </source>
</evidence>
<dbReference type="Proteomes" id="UP000326903">
    <property type="component" value="Unassembled WGS sequence"/>
</dbReference>
<dbReference type="PANTHER" id="PTHR46986:SF1">
    <property type="entry name" value="ENDORIBONUCLEASE YBEY, CHLOROPLASTIC"/>
    <property type="match status" value="1"/>
</dbReference>
<keyword evidence="2 7" id="KW-0540">Nuclease</keyword>
<dbReference type="AlphaFoldDB" id="A0A5J5ILX8"/>
<dbReference type="HAMAP" id="MF_00009">
    <property type="entry name" value="Endoribonucl_YbeY"/>
    <property type="match status" value="1"/>
</dbReference>